<evidence type="ECO:0000313" key="1">
    <source>
        <dbReference type="Proteomes" id="UP000504634"/>
    </source>
</evidence>
<name>A0A6J2UBH4_DROLE</name>
<sequence>MLRFTALEYILKNISIDVTMRLNVLKEFLVATNNVELHNPNGFLLPINRAVEGANTKEISIFVEAFCSVKWHPVALLYWLHNLEGIREELPILRFETLCLLTESVQRAWNFREKLGDKMFDVFKKTIDHLSLTDFDRFCQNMKLSMRNTQVKPHIEPKTNDSENEEMCNLSKQFCNSFCPEQSFENCDRCTLFPRIEERLTSLLESVKNVSELGWLRFVIPFLACNLDTYLDNIFGAHYDFWSTAFELNRESIGECNFRDVQTYFLSKLNCKTQEEEDFVKTKCAEFFVRGKIKEWDDIHKADVTLEELLRSRSNVVICKLLDMQISRTQYENNCSDICKCFLDLKETSEMEIFDKETTVTTILKFLRKEDPDAKDFLEILKEFALIMPLSILWKCLRWTIEECEFELSMKLFAEIILPYKVSEKDLWDRPNLSPWKLNNHKKYISELVRLHVESTMTTPKYCRNSVDHRIKLRIGLFLVSIQMPYALSNRSKEWEEEWWSLVLAQFDELNVKMIYELFVAKWVSFNSLMKRLKNLRQQSPNNQLSIISVAHYFCRLTYRVEADILPIFNLLWDQIKDTTFDIRRLALLVIYTWIEKCTEEEYNNSKSQGALKKYKELGKWRQAIIQELGEELEDHRAKEIRLCLNPKSINVINDIFYLTFGPFEEYETKDALNFSNEYKKWRELFEKEAQRTIAFVNAEEEFYQPSALNKL</sequence>
<keyword evidence="1" id="KW-1185">Reference proteome</keyword>
<protein>
    <submittedName>
        <fullName evidence="2">Uncharacterized protein LOC115631848</fullName>
    </submittedName>
</protein>
<dbReference type="Proteomes" id="UP000504634">
    <property type="component" value="Unplaced"/>
</dbReference>
<dbReference type="RefSeq" id="XP_030384552.1">
    <property type="nucleotide sequence ID" value="XM_030528692.1"/>
</dbReference>
<dbReference type="GeneID" id="115631848"/>
<gene>
    <name evidence="2" type="primary">LOC115631848</name>
</gene>
<organism evidence="1 2">
    <name type="scientific">Drosophila lebanonensis</name>
    <name type="common">Fruit fly</name>
    <name type="synonym">Scaptodrosophila lebanonensis</name>
    <dbReference type="NCBI Taxonomy" id="7225"/>
    <lineage>
        <taxon>Eukaryota</taxon>
        <taxon>Metazoa</taxon>
        <taxon>Ecdysozoa</taxon>
        <taxon>Arthropoda</taxon>
        <taxon>Hexapoda</taxon>
        <taxon>Insecta</taxon>
        <taxon>Pterygota</taxon>
        <taxon>Neoptera</taxon>
        <taxon>Endopterygota</taxon>
        <taxon>Diptera</taxon>
        <taxon>Brachycera</taxon>
        <taxon>Muscomorpha</taxon>
        <taxon>Ephydroidea</taxon>
        <taxon>Drosophilidae</taxon>
        <taxon>Scaptodrosophila</taxon>
    </lineage>
</organism>
<evidence type="ECO:0000313" key="2">
    <source>
        <dbReference type="RefSeq" id="XP_030384552.1"/>
    </source>
</evidence>
<accession>A0A6J2UBH4</accession>
<reference evidence="2" key="1">
    <citation type="submission" date="2025-08" db="UniProtKB">
        <authorList>
            <consortium name="RefSeq"/>
        </authorList>
    </citation>
    <scope>IDENTIFICATION</scope>
    <source>
        <strain evidence="2">11010-0011.00</strain>
        <tissue evidence="2">Whole body</tissue>
    </source>
</reference>
<proteinExistence type="predicted"/>
<dbReference type="AlphaFoldDB" id="A0A6J2UBH4"/>